<evidence type="ECO:0000256" key="4">
    <source>
        <dbReference type="ARBA" id="ARBA00022989"/>
    </source>
</evidence>
<name>A0A8B6ZIB9_ORYAF</name>
<keyword evidence="2" id="KW-0812">Transmembrane</keyword>
<dbReference type="GO" id="GO:0016020">
    <property type="term" value="C:membrane"/>
    <property type="evidence" value="ECO:0007669"/>
    <property type="project" value="UniProtKB-SubCell"/>
</dbReference>
<evidence type="ECO:0000256" key="5">
    <source>
        <dbReference type="ARBA" id="ARBA00023136"/>
    </source>
</evidence>
<dbReference type="RefSeq" id="XP_007935428.2">
    <property type="nucleotide sequence ID" value="XM_007937237.2"/>
</dbReference>
<comment type="subcellular location">
    <subcellularLocation>
        <location evidence="1">Membrane</location>
        <topology evidence="1">Single-pass type II membrane protein</topology>
    </subcellularLocation>
</comment>
<dbReference type="PANTHER" id="PTHR22800">
    <property type="entry name" value="C-TYPE LECTIN PROTEINS"/>
    <property type="match status" value="1"/>
</dbReference>
<evidence type="ECO:0000313" key="7">
    <source>
        <dbReference type="RefSeq" id="XP_007935428.2"/>
    </source>
</evidence>
<dbReference type="OrthoDB" id="10059571at2759"/>
<dbReference type="InterPro" id="IPR050919">
    <property type="entry name" value="NKG2/CD94_NK_receptors"/>
</dbReference>
<keyword evidence="4" id="KW-1133">Transmembrane helix</keyword>
<keyword evidence="5" id="KW-0472">Membrane</keyword>
<dbReference type="InterPro" id="IPR016186">
    <property type="entry name" value="C-type_lectin-like/link_sf"/>
</dbReference>
<gene>
    <name evidence="7" type="primary">LOC103193934</name>
</gene>
<sequence length="190" mass="21747">MSNQRVIYSEIKLAKYPKRQQIKPKSKNNSISDTEQEINYVELNLHNASQDLQGNDENSHCKDFPSAQGMFIAAILGVICFVLMASVIIMSVIVIIPSTLKLEQNNSSLITRTQKGNRCGHCPKSWFIYSKYCYYISIERKTWNESWMACASKKSDLLYIDNEEEMNFISSFGVLPWIGFNGSSTLFFKL</sequence>
<evidence type="ECO:0000256" key="1">
    <source>
        <dbReference type="ARBA" id="ARBA00004606"/>
    </source>
</evidence>
<dbReference type="PANTHER" id="PTHR22800:SF242">
    <property type="entry name" value="NKG2-A_NKG2-B TYPE II INTEGRAL MEMBRANE PROTEIN"/>
    <property type="match status" value="1"/>
</dbReference>
<evidence type="ECO:0000256" key="3">
    <source>
        <dbReference type="ARBA" id="ARBA00022968"/>
    </source>
</evidence>
<protein>
    <submittedName>
        <fullName evidence="7">NKG2-A/NKG2-B type II integral membrane protein-like</fullName>
    </submittedName>
</protein>
<dbReference type="AlphaFoldDB" id="A0A8B6ZIB9"/>
<dbReference type="Gene3D" id="3.10.100.10">
    <property type="entry name" value="Mannose-Binding Protein A, subunit A"/>
    <property type="match status" value="1"/>
</dbReference>
<dbReference type="Proteomes" id="UP000694850">
    <property type="component" value="Unplaced"/>
</dbReference>
<dbReference type="InterPro" id="IPR016187">
    <property type="entry name" value="CTDL_fold"/>
</dbReference>
<dbReference type="GO" id="GO:0002223">
    <property type="term" value="P:stimulatory C-type lectin receptor signaling pathway"/>
    <property type="evidence" value="ECO:0007669"/>
    <property type="project" value="TreeGrafter"/>
</dbReference>
<evidence type="ECO:0000256" key="2">
    <source>
        <dbReference type="ARBA" id="ARBA00022692"/>
    </source>
</evidence>
<proteinExistence type="predicted"/>
<dbReference type="GO" id="GO:0045954">
    <property type="term" value="P:positive regulation of natural killer cell mediated cytotoxicity"/>
    <property type="evidence" value="ECO:0007669"/>
    <property type="project" value="TreeGrafter"/>
</dbReference>
<keyword evidence="6" id="KW-1185">Reference proteome</keyword>
<dbReference type="GeneID" id="103193934"/>
<evidence type="ECO:0000313" key="6">
    <source>
        <dbReference type="Proteomes" id="UP000694850"/>
    </source>
</evidence>
<accession>A0A8B6ZIB9</accession>
<reference evidence="7" key="1">
    <citation type="submission" date="2025-08" db="UniProtKB">
        <authorList>
            <consortium name="RefSeq"/>
        </authorList>
    </citation>
    <scope>IDENTIFICATION</scope>
</reference>
<dbReference type="SUPFAM" id="SSF56436">
    <property type="entry name" value="C-type lectin-like"/>
    <property type="match status" value="1"/>
</dbReference>
<organism evidence="6 7">
    <name type="scientific">Orycteropus afer afer</name>
    <dbReference type="NCBI Taxonomy" id="1230840"/>
    <lineage>
        <taxon>Eukaryota</taxon>
        <taxon>Metazoa</taxon>
        <taxon>Chordata</taxon>
        <taxon>Craniata</taxon>
        <taxon>Vertebrata</taxon>
        <taxon>Euteleostomi</taxon>
        <taxon>Mammalia</taxon>
        <taxon>Eutheria</taxon>
        <taxon>Afrotheria</taxon>
        <taxon>Tubulidentata</taxon>
        <taxon>Orycteropodidae</taxon>
        <taxon>Orycteropus</taxon>
    </lineage>
</organism>
<keyword evidence="3" id="KW-0735">Signal-anchor</keyword>